<dbReference type="PROSITE" id="PS51077">
    <property type="entry name" value="HTH_ICLR"/>
    <property type="match status" value="1"/>
</dbReference>
<dbReference type="PANTHER" id="PTHR30136:SF19">
    <property type="entry name" value="DNA-BINDING TRANSCRIPTIONAL REPRESSOR YIAJ"/>
    <property type="match status" value="1"/>
</dbReference>
<dbReference type="Pfam" id="PF01614">
    <property type="entry name" value="IclR_C"/>
    <property type="match status" value="1"/>
</dbReference>
<dbReference type="Gene3D" id="1.10.10.10">
    <property type="entry name" value="Winged helix-like DNA-binding domain superfamily/Winged helix DNA-binding domain"/>
    <property type="match status" value="1"/>
</dbReference>
<dbReference type="PANTHER" id="PTHR30136">
    <property type="entry name" value="HELIX-TURN-HELIX TRANSCRIPTIONAL REGULATOR, ICLR FAMILY"/>
    <property type="match status" value="1"/>
</dbReference>
<proteinExistence type="predicted"/>
<evidence type="ECO:0000313" key="7">
    <source>
        <dbReference type="Proteomes" id="UP000704341"/>
    </source>
</evidence>
<keyword evidence="7" id="KW-1185">Reference proteome</keyword>
<feature type="domain" description="IclR-ED" evidence="5">
    <location>
        <begin position="70"/>
        <end position="250"/>
    </location>
</feature>
<evidence type="ECO:0000259" key="5">
    <source>
        <dbReference type="PROSITE" id="PS51078"/>
    </source>
</evidence>
<evidence type="ECO:0000259" key="4">
    <source>
        <dbReference type="PROSITE" id="PS51077"/>
    </source>
</evidence>
<accession>A0ABR8P670</accession>
<comment type="caution">
    <text evidence="6">The sequence shown here is derived from an EMBL/GenBank/DDBJ whole genome shotgun (WGS) entry which is preliminary data.</text>
</comment>
<dbReference type="EMBL" id="QORN01000011">
    <property type="protein sequence ID" value="MBD5806194.1"/>
    <property type="molecule type" value="Genomic_DNA"/>
</dbReference>
<evidence type="ECO:0000313" key="6">
    <source>
        <dbReference type="EMBL" id="MBD5806194.1"/>
    </source>
</evidence>
<dbReference type="RefSeq" id="WP_191667799.1">
    <property type="nucleotide sequence ID" value="NZ_QORN01000011.1"/>
</dbReference>
<sequence length="250" mass="28449">MENKLYGAVLLKARQILDYIASADEAPTLRELDEHLDISKPTIYKILKTLEYCGYIRVEGEDKHYYLGTIFLQYAQSVNNSFNIEDIARPYLKELRDATKETVNLGIIEDNSVVLLSKLESTNSIKLVSYIGGKMHMYSSAMGKAVLATYNDKQLSEYLANITFEQLTPNTITNTQKLLENINTIRQQGYSIDDIENQPGVYCLGFALNKNGRNFGAFSISTPEYRMDTEKKKRFVELGQQTQQKILNAI</sequence>
<keyword evidence="3" id="KW-0804">Transcription</keyword>
<dbReference type="InterPro" id="IPR014757">
    <property type="entry name" value="Tscrpt_reg_IclR_C"/>
</dbReference>
<evidence type="ECO:0000256" key="3">
    <source>
        <dbReference type="ARBA" id="ARBA00023163"/>
    </source>
</evidence>
<dbReference type="InterPro" id="IPR029016">
    <property type="entry name" value="GAF-like_dom_sf"/>
</dbReference>
<dbReference type="InterPro" id="IPR036390">
    <property type="entry name" value="WH_DNA-bd_sf"/>
</dbReference>
<dbReference type="InterPro" id="IPR005471">
    <property type="entry name" value="Tscrpt_reg_IclR_N"/>
</dbReference>
<dbReference type="Pfam" id="PF09339">
    <property type="entry name" value="HTH_IclR"/>
    <property type="match status" value="1"/>
</dbReference>
<dbReference type="SUPFAM" id="SSF55781">
    <property type="entry name" value="GAF domain-like"/>
    <property type="match status" value="1"/>
</dbReference>
<reference evidence="6 7" key="1">
    <citation type="submission" date="2018-07" db="EMBL/GenBank/DDBJ databases">
        <title>Phylogenomic Insights into understanding Host Adaptation of Lactobacillus reuteri by a novel species, Lactobacillus spp. M31.</title>
        <authorList>
            <person name="Sharma S."/>
            <person name="Patil P."/>
            <person name="Korpole S."/>
            <person name="Patil P.B."/>
        </authorList>
    </citation>
    <scope>NUCLEOTIDE SEQUENCE [LARGE SCALE GENOMIC DNA]</scope>
    <source>
        <strain evidence="6 7">M31</strain>
    </source>
</reference>
<dbReference type="SUPFAM" id="SSF46785">
    <property type="entry name" value="Winged helix' DNA-binding domain"/>
    <property type="match status" value="1"/>
</dbReference>
<name>A0ABR8P670_9LACO</name>
<dbReference type="Proteomes" id="UP000704341">
    <property type="component" value="Unassembled WGS sequence"/>
</dbReference>
<protein>
    <submittedName>
        <fullName evidence="6">IclR family transcriptional regulator</fullName>
    </submittedName>
</protein>
<feature type="domain" description="HTH iclR-type" evidence="4">
    <location>
        <begin position="7"/>
        <end position="69"/>
    </location>
</feature>
<keyword evidence="1" id="KW-0805">Transcription regulation</keyword>
<dbReference type="PROSITE" id="PS51078">
    <property type="entry name" value="ICLR_ED"/>
    <property type="match status" value="1"/>
</dbReference>
<organism evidence="6 7">
    <name type="scientific">Limosilactobacillus walteri</name>
    <dbReference type="NCBI Taxonomy" id="2268022"/>
    <lineage>
        <taxon>Bacteria</taxon>
        <taxon>Bacillati</taxon>
        <taxon>Bacillota</taxon>
        <taxon>Bacilli</taxon>
        <taxon>Lactobacillales</taxon>
        <taxon>Lactobacillaceae</taxon>
        <taxon>Limosilactobacillus</taxon>
    </lineage>
</organism>
<dbReference type="SMART" id="SM00346">
    <property type="entry name" value="HTH_ICLR"/>
    <property type="match status" value="1"/>
</dbReference>
<dbReference type="InterPro" id="IPR036388">
    <property type="entry name" value="WH-like_DNA-bd_sf"/>
</dbReference>
<dbReference type="InterPro" id="IPR050707">
    <property type="entry name" value="HTH_MetabolicPath_Reg"/>
</dbReference>
<evidence type="ECO:0000256" key="2">
    <source>
        <dbReference type="ARBA" id="ARBA00023125"/>
    </source>
</evidence>
<keyword evidence="2" id="KW-0238">DNA-binding</keyword>
<evidence type="ECO:0000256" key="1">
    <source>
        <dbReference type="ARBA" id="ARBA00023015"/>
    </source>
</evidence>
<dbReference type="Gene3D" id="3.30.450.40">
    <property type="match status" value="1"/>
</dbReference>
<gene>
    <name evidence="6" type="ORF">DTK66_03540</name>
</gene>